<sequence>MQSPSDPRPGLHAAIIMDGNGRWATRRGLPRAAGHRTGVEAIRRTAEACPGLGIGTLTLYAFSSDNWQRPADEVGGLMRLLRVYLRNETARLARTGTRLSVVGRRDRLPAGLPEAIERAEAATAEGRKLHLRIAVDYSARDAILAAAVRLAGEPTSRAAFGAEVAGAMHGSPVDVDLLIRTGGEKRLSDFMLWEAAYAELHFTEQMWPDFGEDDLAAAMAEFTRRDRRFGGLTNPKVSAAA</sequence>
<dbReference type="RefSeq" id="WP_238272152.1">
    <property type="nucleotide sequence ID" value="NZ_BPQG01000030.1"/>
</dbReference>
<feature type="binding site" evidence="2">
    <location>
        <position position="35"/>
    </location>
    <ligand>
        <name>substrate</name>
    </ligand>
</feature>
<organism evidence="3 4">
    <name type="scientific">Methylobacterium cerastii</name>
    <dbReference type="NCBI Taxonomy" id="932741"/>
    <lineage>
        <taxon>Bacteria</taxon>
        <taxon>Pseudomonadati</taxon>
        <taxon>Pseudomonadota</taxon>
        <taxon>Alphaproteobacteria</taxon>
        <taxon>Hyphomicrobiales</taxon>
        <taxon>Methylobacteriaceae</taxon>
        <taxon>Methylobacterium</taxon>
    </lineage>
</organism>
<dbReference type="HAMAP" id="MF_01139">
    <property type="entry name" value="ISPT"/>
    <property type="match status" value="1"/>
</dbReference>
<dbReference type="InterPro" id="IPR001441">
    <property type="entry name" value="UPP_synth-like"/>
</dbReference>
<comment type="function">
    <text evidence="2">Catalyzes the condensation of isopentenyl diphosphate (IPP) with allylic pyrophosphates generating different type of terpenoids.</text>
</comment>
<dbReference type="SUPFAM" id="SSF64005">
    <property type="entry name" value="Undecaprenyl diphosphate synthase"/>
    <property type="match status" value="1"/>
</dbReference>
<dbReference type="Gene3D" id="3.40.1180.10">
    <property type="entry name" value="Decaprenyl diphosphate synthase-like"/>
    <property type="match status" value="1"/>
</dbReference>
<feature type="binding site" evidence="2">
    <location>
        <position position="180"/>
    </location>
    <ligand>
        <name>substrate</name>
    </ligand>
</feature>
<feature type="binding site" evidence="2">
    <location>
        <position position="67"/>
    </location>
    <ligand>
        <name>substrate</name>
    </ligand>
</feature>
<evidence type="ECO:0000313" key="4">
    <source>
        <dbReference type="Proteomes" id="UP001055117"/>
    </source>
</evidence>
<keyword evidence="2" id="KW-0479">Metal-binding</keyword>
<dbReference type="Pfam" id="PF01255">
    <property type="entry name" value="Prenyltransf"/>
    <property type="match status" value="1"/>
</dbReference>
<feature type="binding site" evidence="2">
    <location>
        <position position="69"/>
    </location>
    <ligand>
        <name>substrate</name>
    </ligand>
</feature>
<comment type="cofactor">
    <cofactor evidence="2">
        <name>Mg(2+)</name>
        <dbReference type="ChEBI" id="CHEBI:18420"/>
    </cofactor>
    <text evidence="2">Binds 2 magnesium ions per subunit.</text>
</comment>
<feature type="binding site" evidence="2">
    <location>
        <position position="31"/>
    </location>
    <ligand>
        <name>substrate</name>
    </ligand>
</feature>
<dbReference type="CDD" id="cd00475">
    <property type="entry name" value="Cis_IPPS"/>
    <property type="match status" value="1"/>
</dbReference>
<feature type="binding site" evidence="2">
    <location>
        <position position="23"/>
    </location>
    <ligand>
        <name>substrate</name>
    </ligand>
</feature>
<dbReference type="NCBIfam" id="NF011412">
    <property type="entry name" value="PRK14839.1"/>
    <property type="match status" value="1"/>
</dbReference>
<dbReference type="PANTHER" id="PTHR10291">
    <property type="entry name" value="DEHYDRODOLICHYL DIPHOSPHATE SYNTHASE FAMILY MEMBER"/>
    <property type="match status" value="1"/>
</dbReference>
<dbReference type="PANTHER" id="PTHR10291:SF0">
    <property type="entry name" value="DEHYDRODOLICHYL DIPHOSPHATE SYNTHASE 2"/>
    <property type="match status" value="1"/>
</dbReference>
<dbReference type="EMBL" id="BPQG01000030">
    <property type="protein sequence ID" value="GJD44232.1"/>
    <property type="molecule type" value="Genomic_DNA"/>
</dbReference>
<reference evidence="3 4" key="1">
    <citation type="journal article" date="2021" name="Front. Microbiol.">
        <title>Comprehensive Comparative Genomics and Phenotyping of Methylobacterium Species.</title>
        <authorList>
            <person name="Alessa O."/>
            <person name="Ogura Y."/>
            <person name="Fujitani Y."/>
            <person name="Takami H."/>
            <person name="Hayashi T."/>
            <person name="Sahin N."/>
            <person name="Tani A."/>
        </authorList>
    </citation>
    <scope>NUCLEOTIDE SEQUENCE [LARGE SCALE GENOMIC DNA]</scope>
    <source>
        <strain evidence="3 4">DSM 23679</strain>
    </source>
</reference>
<dbReference type="NCBIfam" id="TIGR00055">
    <property type="entry name" value="uppS"/>
    <property type="match status" value="1"/>
</dbReference>
<feature type="binding site" evidence="2">
    <location>
        <position position="18"/>
    </location>
    <ligand>
        <name>Mg(2+)</name>
        <dbReference type="ChEBI" id="CHEBI:18420"/>
    </ligand>
</feature>
<protein>
    <recommendedName>
        <fullName evidence="2">Isoprenyl transferase</fullName>
        <ecNumber evidence="2">2.5.1.-</ecNumber>
    </recommendedName>
</protein>
<feature type="binding site" evidence="2">
    <location>
        <begin position="186"/>
        <end position="188"/>
    </location>
    <ligand>
        <name>substrate</name>
    </ligand>
</feature>
<evidence type="ECO:0000313" key="3">
    <source>
        <dbReference type="EMBL" id="GJD44232.1"/>
    </source>
</evidence>
<accession>A0ABQ4QGA8</accession>
<keyword evidence="1 2" id="KW-0808">Transferase</keyword>
<dbReference type="PROSITE" id="PS01066">
    <property type="entry name" value="UPP_SYNTHASE"/>
    <property type="match status" value="1"/>
</dbReference>
<name>A0ABQ4QGA8_9HYPH</name>
<comment type="caution">
    <text evidence="3">The sequence shown here is derived from an EMBL/GenBank/DDBJ whole genome shotgun (WGS) entry which is preliminary data.</text>
</comment>
<dbReference type="InterPro" id="IPR036424">
    <property type="entry name" value="UPP_synth-like_sf"/>
</dbReference>
<feature type="binding site" evidence="2">
    <location>
        <begin position="63"/>
        <end position="65"/>
    </location>
    <ligand>
        <name>substrate</name>
    </ligand>
</feature>
<gene>
    <name evidence="3" type="primary">uppS</name>
    <name evidence="3" type="ORF">AFCDBAGC_2098</name>
</gene>
<feature type="active site" evidence="2">
    <location>
        <position position="18"/>
    </location>
</feature>
<keyword evidence="4" id="KW-1185">Reference proteome</keyword>
<keyword evidence="2" id="KW-0460">Magnesium</keyword>
<feature type="active site" description="Proton acceptor" evidence="2">
    <location>
        <position position="66"/>
    </location>
</feature>
<comment type="similarity">
    <text evidence="2">Belongs to the UPP synthase family.</text>
</comment>
<feature type="binding site" evidence="2">
    <location>
        <begin position="19"/>
        <end position="22"/>
    </location>
    <ligand>
        <name>substrate</name>
    </ligand>
</feature>
<proteinExistence type="inferred from homology"/>
<comment type="subunit">
    <text evidence="2">Homodimer.</text>
</comment>
<feature type="binding site" evidence="2">
    <location>
        <position position="199"/>
    </location>
    <ligand>
        <name>Mg(2+)</name>
        <dbReference type="ChEBI" id="CHEBI:18420"/>
    </ligand>
</feature>
<dbReference type="Proteomes" id="UP001055117">
    <property type="component" value="Unassembled WGS sequence"/>
</dbReference>
<evidence type="ECO:0000256" key="2">
    <source>
        <dbReference type="HAMAP-Rule" id="MF_01139"/>
    </source>
</evidence>
<evidence type="ECO:0000256" key="1">
    <source>
        <dbReference type="ARBA" id="ARBA00022679"/>
    </source>
</evidence>
<dbReference type="InterPro" id="IPR018520">
    <property type="entry name" value="UPP_synth-like_CS"/>
</dbReference>
<dbReference type="EC" id="2.5.1.-" evidence="2"/>